<dbReference type="InterPro" id="IPR003661">
    <property type="entry name" value="HisK_dim/P_dom"/>
</dbReference>
<comment type="catalytic activity">
    <reaction evidence="1">
        <text>ATP + protein L-histidine = ADP + protein N-phospho-L-histidine.</text>
        <dbReference type="EC" id="2.7.13.3"/>
    </reaction>
</comment>
<accession>A0A1Y0IIL3</accession>
<dbReference type="SUPFAM" id="SSF55874">
    <property type="entry name" value="ATPase domain of HSP90 chaperone/DNA topoisomerase II/histidine kinase"/>
    <property type="match status" value="1"/>
</dbReference>
<dbReference type="GO" id="GO:0000155">
    <property type="term" value="F:phosphorelay sensor kinase activity"/>
    <property type="evidence" value="ECO:0007669"/>
    <property type="project" value="InterPro"/>
</dbReference>
<evidence type="ECO:0000256" key="7">
    <source>
        <dbReference type="ARBA" id="ARBA00022692"/>
    </source>
</evidence>
<dbReference type="AlphaFoldDB" id="A0A1Y0IIL3"/>
<evidence type="ECO:0000256" key="4">
    <source>
        <dbReference type="ARBA" id="ARBA00022475"/>
    </source>
</evidence>
<dbReference type="Gene3D" id="3.30.565.10">
    <property type="entry name" value="Histidine kinase-like ATPase, C-terminal domain"/>
    <property type="match status" value="1"/>
</dbReference>
<dbReference type="Gene3D" id="6.10.340.10">
    <property type="match status" value="1"/>
</dbReference>
<evidence type="ECO:0000256" key="2">
    <source>
        <dbReference type="ARBA" id="ARBA00004651"/>
    </source>
</evidence>
<dbReference type="PANTHER" id="PTHR45528:SF1">
    <property type="entry name" value="SENSOR HISTIDINE KINASE CPXA"/>
    <property type="match status" value="1"/>
</dbReference>
<dbReference type="EMBL" id="CP021425">
    <property type="protein sequence ID" value="ARU59234.1"/>
    <property type="molecule type" value="Genomic_DNA"/>
</dbReference>
<evidence type="ECO:0000256" key="14">
    <source>
        <dbReference type="SAM" id="Phobius"/>
    </source>
</evidence>
<evidence type="ECO:0000313" key="17">
    <source>
        <dbReference type="Proteomes" id="UP000196027"/>
    </source>
</evidence>
<keyword evidence="11 14" id="KW-1133">Transmembrane helix</keyword>
<comment type="subcellular location">
    <subcellularLocation>
        <location evidence="2">Cell membrane</location>
        <topology evidence="2">Multi-pass membrane protein</topology>
    </subcellularLocation>
</comment>
<evidence type="ECO:0000256" key="6">
    <source>
        <dbReference type="ARBA" id="ARBA00022679"/>
    </source>
</evidence>
<evidence type="ECO:0000256" key="9">
    <source>
        <dbReference type="ARBA" id="ARBA00022777"/>
    </source>
</evidence>
<dbReference type="GO" id="GO:0005886">
    <property type="term" value="C:plasma membrane"/>
    <property type="evidence" value="ECO:0007669"/>
    <property type="project" value="UniProtKB-SubCell"/>
</dbReference>
<dbReference type="Pfam" id="PF00512">
    <property type="entry name" value="HisKA"/>
    <property type="match status" value="1"/>
</dbReference>
<evidence type="ECO:0000256" key="5">
    <source>
        <dbReference type="ARBA" id="ARBA00022553"/>
    </source>
</evidence>
<dbReference type="SUPFAM" id="SSF47384">
    <property type="entry name" value="Homodimeric domain of signal transducing histidine kinase"/>
    <property type="match status" value="1"/>
</dbReference>
<evidence type="ECO:0000259" key="15">
    <source>
        <dbReference type="PROSITE" id="PS50109"/>
    </source>
</evidence>
<keyword evidence="17" id="KW-1185">Reference proteome</keyword>
<dbReference type="EC" id="2.7.13.3" evidence="3"/>
<keyword evidence="7 14" id="KW-0812">Transmembrane</keyword>
<evidence type="ECO:0000313" key="16">
    <source>
        <dbReference type="EMBL" id="ARU59234.1"/>
    </source>
</evidence>
<keyword evidence="8" id="KW-0547">Nucleotide-binding</keyword>
<dbReference type="InterPro" id="IPR036890">
    <property type="entry name" value="HATPase_C_sf"/>
</dbReference>
<dbReference type="PANTHER" id="PTHR45528">
    <property type="entry name" value="SENSOR HISTIDINE KINASE CPXA"/>
    <property type="match status" value="1"/>
</dbReference>
<dbReference type="InterPro" id="IPR036097">
    <property type="entry name" value="HisK_dim/P_sf"/>
</dbReference>
<sequence length="435" mass="49761">MLGKSIRRFVMIYTCTLLLIISAGYSLVAFWFMSKGMDSAELWQLEKISIGYAAQYQSSSSTPLPNTEHITATLEFETLPDFVRRHFPVTEHQNKTLLYHEEAERVYFLFPYDLHDGKRLYLLSQYDQNDLNEATEFFVLQTINTLWPVMAISVALAMLAVIYMTHQLIKPIRKLERWATQLKLDDLHQPPNQFTYQELNAVAAELYHALQRIRGMVTREQQFLRNASHELRTPISVVTSNITLLKHIRKATPFPEKTEQPIARIERAGQTMRDLTETLLWLSRERPEPVEPHSVAIDELIQEIVNDNQYLLLNKTVELQLQLSPTRIEIAPTPCRIAISNLIRNAMQYTEQGFISIKVETVPVAGDCALIQGVRVQICNSNQGDLDITSAAEYGYGLGLALVDQISARMGWQHHTENISGGRLAEIQFPAKYDS</sequence>
<feature type="transmembrane region" description="Helical" evidence="14">
    <location>
        <begin position="146"/>
        <end position="165"/>
    </location>
</feature>
<keyword evidence="5" id="KW-0597">Phosphoprotein</keyword>
<feature type="transmembrane region" description="Helical" evidence="14">
    <location>
        <begin position="12"/>
        <end position="33"/>
    </location>
</feature>
<keyword evidence="6" id="KW-0808">Transferase</keyword>
<keyword evidence="9 16" id="KW-0418">Kinase</keyword>
<evidence type="ECO:0000256" key="1">
    <source>
        <dbReference type="ARBA" id="ARBA00000085"/>
    </source>
</evidence>
<dbReference type="SMART" id="SM00388">
    <property type="entry name" value="HisKA"/>
    <property type="match status" value="1"/>
</dbReference>
<evidence type="ECO:0000256" key="10">
    <source>
        <dbReference type="ARBA" id="ARBA00022840"/>
    </source>
</evidence>
<dbReference type="RefSeq" id="WP_087463928.1">
    <property type="nucleotide sequence ID" value="NZ_CP021425.1"/>
</dbReference>
<evidence type="ECO:0000256" key="13">
    <source>
        <dbReference type="ARBA" id="ARBA00023136"/>
    </source>
</evidence>
<dbReference type="PROSITE" id="PS50109">
    <property type="entry name" value="HIS_KIN"/>
    <property type="match status" value="1"/>
</dbReference>
<dbReference type="Gene3D" id="1.10.287.130">
    <property type="match status" value="1"/>
</dbReference>
<dbReference type="CDD" id="cd00082">
    <property type="entry name" value="HisKA"/>
    <property type="match status" value="1"/>
</dbReference>
<keyword evidence="4" id="KW-1003">Cell membrane</keyword>
<organism evidence="16 17">
    <name type="scientific">Oleiphilus messinensis</name>
    <dbReference type="NCBI Taxonomy" id="141451"/>
    <lineage>
        <taxon>Bacteria</taxon>
        <taxon>Pseudomonadati</taxon>
        <taxon>Pseudomonadota</taxon>
        <taxon>Gammaproteobacteria</taxon>
        <taxon>Oceanospirillales</taxon>
        <taxon>Oleiphilaceae</taxon>
        <taxon>Oleiphilus</taxon>
    </lineage>
</organism>
<dbReference type="InterPro" id="IPR005467">
    <property type="entry name" value="His_kinase_dom"/>
</dbReference>
<feature type="domain" description="Histidine kinase" evidence="15">
    <location>
        <begin position="226"/>
        <end position="433"/>
    </location>
</feature>
<evidence type="ECO:0000256" key="12">
    <source>
        <dbReference type="ARBA" id="ARBA00023012"/>
    </source>
</evidence>
<name>A0A1Y0IIL3_9GAMM</name>
<keyword evidence="10" id="KW-0067">ATP-binding</keyword>
<reference evidence="16 17" key="1">
    <citation type="submission" date="2017-05" db="EMBL/GenBank/DDBJ databases">
        <title>Genomic insights into alkan degradation activity of Oleiphilus messinensis.</title>
        <authorList>
            <person name="Kozyavkin S.A."/>
            <person name="Slesarev A.I."/>
            <person name="Golyshin P.N."/>
            <person name="Korzhenkov A."/>
            <person name="Golyshina O.N."/>
            <person name="Toshchakov S.V."/>
        </authorList>
    </citation>
    <scope>NUCLEOTIDE SEQUENCE [LARGE SCALE GENOMIC DNA]</scope>
    <source>
        <strain evidence="16 17">ME102</strain>
    </source>
</reference>
<evidence type="ECO:0000256" key="8">
    <source>
        <dbReference type="ARBA" id="ARBA00022741"/>
    </source>
</evidence>
<dbReference type="KEGG" id="ome:OLMES_5250"/>
<evidence type="ECO:0000256" key="3">
    <source>
        <dbReference type="ARBA" id="ARBA00012438"/>
    </source>
</evidence>
<evidence type="ECO:0000256" key="11">
    <source>
        <dbReference type="ARBA" id="ARBA00022989"/>
    </source>
</evidence>
<dbReference type="Proteomes" id="UP000196027">
    <property type="component" value="Chromosome"/>
</dbReference>
<keyword evidence="12" id="KW-0902">Two-component regulatory system</keyword>
<protein>
    <recommendedName>
        <fullName evidence="3">histidine kinase</fullName>
        <ecNumber evidence="3">2.7.13.3</ecNumber>
    </recommendedName>
</protein>
<dbReference type="InterPro" id="IPR050398">
    <property type="entry name" value="HssS/ArlS-like"/>
</dbReference>
<proteinExistence type="predicted"/>
<dbReference type="GO" id="GO:0005524">
    <property type="term" value="F:ATP binding"/>
    <property type="evidence" value="ECO:0007669"/>
    <property type="project" value="UniProtKB-KW"/>
</dbReference>
<gene>
    <name evidence="16" type="ORF">OLMES_5250</name>
</gene>
<keyword evidence="13 14" id="KW-0472">Membrane</keyword>
<dbReference type="OrthoDB" id="9121563at2"/>